<feature type="region of interest" description="Disordered" evidence="1">
    <location>
        <begin position="315"/>
        <end position="412"/>
    </location>
</feature>
<organism evidence="2 3">
    <name type="scientific">Prymnesium parvum</name>
    <name type="common">Toxic golden alga</name>
    <dbReference type="NCBI Taxonomy" id="97485"/>
    <lineage>
        <taxon>Eukaryota</taxon>
        <taxon>Haptista</taxon>
        <taxon>Haptophyta</taxon>
        <taxon>Prymnesiophyceae</taxon>
        <taxon>Prymnesiales</taxon>
        <taxon>Prymnesiaceae</taxon>
        <taxon>Prymnesium</taxon>
    </lineage>
</organism>
<evidence type="ECO:0000256" key="1">
    <source>
        <dbReference type="SAM" id="MobiDB-lite"/>
    </source>
</evidence>
<feature type="compositionally biased region" description="Pro residues" evidence="1">
    <location>
        <begin position="395"/>
        <end position="408"/>
    </location>
</feature>
<feature type="compositionally biased region" description="Basic and acidic residues" evidence="1">
    <location>
        <begin position="331"/>
        <end position="361"/>
    </location>
</feature>
<dbReference type="Proteomes" id="UP001515480">
    <property type="component" value="Unassembled WGS sequence"/>
</dbReference>
<name>A0AB34J191_PRYPA</name>
<keyword evidence="3" id="KW-1185">Reference proteome</keyword>
<accession>A0AB34J191</accession>
<dbReference type="AlphaFoldDB" id="A0AB34J191"/>
<sequence>MASLQWVDVDAHPIPIPEDGTPVVIGRGSIPSKSPVAVEFAPKISRQLLEVRFEASSSRVFVHKGDKGSCKLLRWLASDAEQLAAGRTELEDGDVLWLLAVPACLPGGPADYFPLRVVSPKGKARKRKAEEFVKAEVERKVEPKKEALVKLEEEEGIVRTEVRVETEAAVKGKHPVKLEEAETMGTKARVTSEPVVKGKDPVKLQEKAETVGTKARVTSEPVVKGKGPVKLEEKAETVGTKARVTSEPVVKGKGPVKLEEKAETVGTKARVTSEPVVKGKDPLKLEEKAGTVGTKARVTSEPVVKGKDPVKLEEKAETVGTKARVTSEPVVKGKDPVKLEEKAEEQTTVKVQAKAEVKEDAVDISGDSRQQDRQVSGPREEEARDPAGASSSPPATHPSTPPPSPPPTRDTSFAAVTLTCEGSPATATLQLQHGRLSALAYANGQLLATPSAVDCAWAALPHPLTATLAPHRWYRAAWQLMLRGDGDELCVDLEARRGEGAAEMLRALHDAAAEARRRAAAVAARSDAADEAVARRSAALRARVEELRAAEAEAMENFLPLLRAKQARLDALERECVLKGLQLDSDLDE</sequence>
<dbReference type="EMBL" id="JBGBPQ010000015">
    <property type="protein sequence ID" value="KAL1510686.1"/>
    <property type="molecule type" value="Genomic_DNA"/>
</dbReference>
<comment type="caution">
    <text evidence="2">The sequence shown here is derived from an EMBL/GenBank/DDBJ whole genome shotgun (WGS) entry which is preliminary data.</text>
</comment>
<proteinExistence type="predicted"/>
<reference evidence="2 3" key="1">
    <citation type="journal article" date="2024" name="Science">
        <title>Giant polyketide synthase enzymes in the biosynthesis of giant marine polyether toxins.</title>
        <authorList>
            <person name="Fallon T.R."/>
            <person name="Shende V.V."/>
            <person name="Wierzbicki I.H."/>
            <person name="Pendleton A.L."/>
            <person name="Watervoot N.F."/>
            <person name="Auber R.P."/>
            <person name="Gonzalez D.J."/>
            <person name="Wisecaver J.H."/>
            <person name="Moore B.S."/>
        </authorList>
    </citation>
    <scope>NUCLEOTIDE SEQUENCE [LARGE SCALE GENOMIC DNA]</scope>
    <source>
        <strain evidence="2 3">12B1</strain>
    </source>
</reference>
<gene>
    <name evidence="2" type="ORF">AB1Y20_006982</name>
</gene>
<protein>
    <submittedName>
        <fullName evidence="2">Uncharacterized protein</fullName>
    </submittedName>
</protein>
<evidence type="ECO:0000313" key="2">
    <source>
        <dbReference type="EMBL" id="KAL1510686.1"/>
    </source>
</evidence>
<evidence type="ECO:0000313" key="3">
    <source>
        <dbReference type="Proteomes" id="UP001515480"/>
    </source>
</evidence>